<name>A0A016UAB3_9BILA</name>
<organism evidence="1 2">
    <name type="scientific">Ancylostoma ceylanicum</name>
    <dbReference type="NCBI Taxonomy" id="53326"/>
    <lineage>
        <taxon>Eukaryota</taxon>
        <taxon>Metazoa</taxon>
        <taxon>Ecdysozoa</taxon>
        <taxon>Nematoda</taxon>
        <taxon>Chromadorea</taxon>
        <taxon>Rhabditida</taxon>
        <taxon>Rhabditina</taxon>
        <taxon>Rhabditomorpha</taxon>
        <taxon>Strongyloidea</taxon>
        <taxon>Ancylostomatidae</taxon>
        <taxon>Ancylostomatinae</taxon>
        <taxon>Ancylostoma</taxon>
    </lineage>
</organism>
<gene>
    <name evidence="1" type="primary">Acey_s0048.g1599</name>
    <name evidence="1" type="ORF">Y032_0048g1599</name>
</gene>
<evidence type="ECO:0000313" key="2">
    <source>
        <dbReference type="Proteomes" id="UP000024635"/>
    </source>
</evidence>
<comment type="caution">
    <text evidence="1">The sequence shown here is derived from an EMBL/GenBank/DDBJ whole genome shotgun (WGS) entry which is preliminary data.</text>
</comment>
<reference evidence="2" key="1">
    <citation type="journal article" date="2015" name="Nat. Genet.">
        <title>The genome and transcriptome of the zoonotic hookworm Ancylostoma ceylanicum identify infection-specific gene families.</title>
        <authorList>
            <person name="Schwarz E.M."/>
            <person name="Hu Y."/>
            <person name="Antoshechkin I."/>
            <person name="Miller M.M."/>
            <person name="Sternberg P.W."/>
            <person name="Aroian R.V."/>
        </authorList>
    </citation>
    <scope>NUCLEOTIDE SEQUENCE</scope>
    <source>
        <strain evidence="2">HY135</strain>
    </source>
</reference>
<dbReference type="SUPFAM" id="SSF55797">
    <property type="entry name" value="PR-1-like"/>
    <property type="match status" value="1"/>
</dbReference>
<sequence length="103" mass="11498">MYISKIIANALAFGCKNTLIADDWREMVLKFHNDKRRLLSKGSVTSKDGNVAPWGTNINELVRNCIIFQTFAGLERHVTCARISKMGGLRVPFSTRMTAVALP</sequence>
<dbReference type="InterPro" id="IPR035940">
    <property type="entry name" value="CAP_sf"/>
</dbReference>
<dbReference type="OrthoDB" id="5868561at2759"/>
<proteinExistence type="predicted"/>
<accession>A0A016UAB3</accession>
<protein>
    <recommendedName>
        <fullName evidence="3">SCP domain-containing protein</fullName>
    </recommendedName>
</protein>
<evidence type="ECO:0008006" key="3">
    <source>
        <dbReference type="Google" id="ProtNLM"/>
    </source>
</evidence>
<dbReference type="Proteomes" id="UP000024635">
    <property type="component" value="Unassembled WGS sequence"/>
</dbReference>
<dbReference type="AlphaFoldDB" id="A0A016UAB3"/>
<dbReference type="Gene3D" id="3.40.33.10">
    <property type="entry name" value="CAP"/>
    <property type="match status" value="1"/>
</dbReference>
<dbReference type="EMBL" id="JARK01001384">
    <property type="protein sequence ID" value="EYC12075.1"/>
    <property type="molecule type" value="Genomic_DNA"/>
</dbReference>
<evidence type="ECO:0000313" key="1">
    <source>
        <dbReference type="EMBL" id="EYC12075.1"/>
    </source>
</evidence>
<keyword evidence="2" id="KW-1185">Reference proteome</keyword>